<dbReference type="EMBL" id="CAADRA010001059">
    <property type="protein sequence ID" value="VFT81486.1"/>
    <property type="molecule type" value="Genomic_DNA"/>
</dbReference>
<evidence type="ECO:0000256" key="10">
    <source>
        <dbReference type="ARBA" id="ARBA00023326"/>
    </source>
</evidence>
<comment type="function">
    <text evidence="11">Glucanases play a role in cell expansion during growth, in cell-cell fusion during mating, and in spore release during sporulation. This enzyme may be involved in beta-glucan degradation. Active on laminarin and lichenan.</text>
</comment>
<dbReference type="EC" id="3.2.1.39" evidence="3"/>
<evidence type="ECO:0000313" key="16">
    <source>
        <dbReference type="EMBL" id="KAF0713382.1"/>
    </source>
</evidence>
<keyword evidence="10" id="KW-0624">Polysaccharide degradation</keyword>
<evidence type="ECO:0000256" key="14">
    <source>
        <dbReference type="SAM" id="MobiDB-lite"/>
    </source>
</evidence>
<evidence type="ECO:0000256" key="5">
    <source>
        <dbReference type="ARBA" id="ARBA00022801"/>
    </source>
</evidence>
<dbReference type="EMBL" id="VJMH01001059">
    <property type="protein sequence ID" value="KAF0713382.1"/>
    <property type="molecule type" value="Genomic_DNA"/>
</dbReference>
<keyword evidence="9" id="KW-0961">Cell wall biogenesis/degradation</keyword>
<dbReference type="Gene3D" id="3.20.20.80">
    <property type="entry name" value="Glycosidases"/>
    <property type="match status" value="1"/>
</dbReference>
<feature type="signal peptide" evidence="15">
    <location>
        <begin position="1"/>
        <end position="17"/>
    </location>
</feature>
<dbReference type="AlphaFoldDB" id="A0A485KFT7"/>
<organism evidence="17 18">
    <name type="scientific">Aphanomyces stellatus</name>
    <dbReference type="NCBI Taxonomy" id="120398"/>
    <lineage>
        <taxon>Eukaryota</taxon>
        <taxon>Sar</taxon>
        <taxon>Stramenopiles</taxon>
        <taxon>Oomycota</taxon>
        <taxon>Saprolegniomycetes</taxon>
        <taxon>Saprolegniales</taxon>
        <taxon>Verrucalvaceae</taxon>
        <taxon>Aphanomyces</taxon>
    </lineage>
</organism>
<evidence type="ECO:0000256" key="4">
    <source>
        <dbReference type="ARBA" id="ARBA00022475"/>
    </source>
</evidence>
<evidence type="ECO:0000256" key="6">
    <source>
        <dbReference type="ARBA" id="ARBA00023136"/>
    </source>
</evidence>
<reference evidence="17 18" key="1">
    <citation type="submission" date="2019-03" db="EMBL/GenBank/DDBJ databases">
        <authorList>
            <person name="Gaulin E."/>
            <person name="Dumas B."/>
        </authorList>
    </citation>
    <scope>NUCLEOTIDE SEQUENCE [LARGE SCALE GENOMIC DNA]</scope>
    <source>
        <strain evidence="17">CBS 568.67</strain>
    </source>
</reference>
<evidence type="ECO:0000256" key="15">
    <source>
        <dbReference type="SAM" id="SignalP"/>
    </source>
</evidence>
<keyword evidence="4" id="KW-1003">Cell membrane</keyword>
<dbReference type="OrthoDB" id="77201at2759"/>
<feature type="chain" id="PRO_5036355395" description="glucan endo-1,3-beta-D-glucosidase" evidence="15">
    <location>
        <begin position="18"/>
        <end position="905"/>
    </location>
</feature>
<dbReference type="Proteomes" id="UP000332933">
    <property type="component" value="Unassembled WGS sequence"/>
</dbReference>
<keyword evidence="6" id="KW-0472">Membrane</keyword>
<evidence type="ECO:0000256" key="2">
    <source>
        <dbReference type="ARBA" id="ARBA00004236"/>
    </source>
</evidence>
<dbReference type="GO" id="GO:0000272">
    <property type="term" value="P:polysaccharide catabolic process"/>
    <property type="evidence" value="ECO:0007669"/>
    <property type="project" value="UniProtKB-KW"/>
</dbReference>
<keyword evidence="5" id="KW-0378">Hydrolase</keyword>
<keyword evidence="18" id="KW-1185">Reference proteome</keyword>
<dbReference type="PANTHER" id="PTHR16631">
    <property type="entry name" value="GLUCAN 1,3-BETA-GLUCOSIDASE"/>
    <property type="match status" value="1"/>
</dbReference>
<dbReference type="PANTHER" id="PTHR16631:SF17">
    <property type="entry name" value="GLUCAN ENDO-1,3-BETA-GLUCOSIDASE BTGC"/>
    <property type="match status" value="1"/>
</dbReference>
<dbReference type="InterPro" id="IPR050732">
    <property type="entry name" value="Beta-glucan_modifiers"/>
</dbReference>
<dbReference type="InterPro" id="IPR017853">
    <property type="entry name" value="GH"/>
</dbReference>
<evidence type="ECO:0000256" key="12">
    <source>
        <dbReference type="ARBA" id="ARBA00042373"/>
    </source>
</evidence>
<evidence type="ECO:0000256" key="1">
    <source>
        <dbReference type="ARBA" id="ARBA00000382"/>
    </source>
</evidence>
<keyword evidence="7" id="KW-0325">Glycoprotein</keyword>
<dbReference type="GO" id="GO:0042973">
    <property type="term" value="F:glucan endo-1,3-beta-D-glucosidase activity"/>
    <property type="evidence" value="ECO:0007669"/>
    <property type="project" value="UniProtKB-EC"/>
</dbReference>
<feature type="region of interest" description="Disordered" evidence="14">
    <location>
        <begin position="600"/>
        <end position="619"/>
    </location>
</feature>
<dbReference type="GO" id="GO:0071555">
    <property type="term" value="P:cell wall organization"/>
    <property type="evidence" value="ECO:0007669"/>
    <property type="project" value="UniProtKB-KW"/>
</dbReference>
<comment type="subcellular location">
    <subcellularLocation>
        <location evidence="2">Cell membrane</location>
    </subcellularLocation>
</comment>
<evidence type="ECO:0000256" key="13">
    <source>
        <dbReference type="ARBA" id="ARBA00043078"/>
    </source>
</evidence>
<reference evidence="16" key="2">
    <citation type="submission" date="2019-06" db="EMBL/GenBank/DDBJ databases">
        <title>Genomics analysis of Aphanomyces spp. identifies a new class of oomycete effector associated with host adaptation.</title>
        <authorList>
            <person name="Gaulin E."/>
        </authorList>
    </citation>
    <scope>NUCLEOTIDE SEQUENCE</scope>
    <source>
        <strain evidence="16">CBS 578.67</strain>
    </source>
</reference>
<protein>
    <recommendedName>
        <fullName evidence="3">glucan endo-1,3-beta-D-glucosidase</fullName>
        <ecNumber evidence="3">3.2.1.39</ecNumber>
    </recommendedName>
    <alternativeName>
        <fullName evidence="13">Endo-1,3-beta-glucanase btgC</fullName>
    </alternativeName>
    <alternativeName>
        <fullName evidence="12">Laminarinase btgC</fullName>
    </alternativeName>
</protein>
<proteinExistence type="predicted"/>
<dbReference type="SUPFAM" id="SSF51445">
    <property type="entry name" value="(Trans)glycosidases"/>
    <property type="match status" value="3"/>
</dbReference>
<evidence type="ECO:0000256" key="7">
    <source>
        <dbReference type="ARBA" id="ARBA00023180"/>
    </source>
</evidence>
<evidence type="ECO:0000256" key="11">
    <source>
        <dbReference type="ARBA" id="ARBA00037649"/>
    </source>
</evidence>
<evidence type="ECO:0000256" key="3">
    <source>
        <dbReference type="ARBA" id="ARBA00012780"/>
    </source>
</evidence>
<sequence length="905" mass="97219">MHSLAWLALLVAPAAMASTTPPTGVFYSPVHSSPISVFDTLENDFALLQPYYSVVRTAFPTFGGIDIAPIASQFNMSLYIGITPDGNSTCFDDQVAAVVRAIQLYPVTIAAVFVGSDNLQPFGNANATTLQAQVLAVKARIWNATKTNVPVGTSQRLESWLNPLTNISGLAAAVDILGLQMYPYLYPAYSADAPLALVQQAWTNLSTQFPFANLQLTETGYPTQTESLPVNPTLSVANAKIYFDAVSQSAFGGFWASFFDDNTAKSRVGMPQVHSFGLFTAAGVSKGLLPSLTPSHETGGLMGGFTPGVCYSPFHNAEYPLNGGAMGNLGGAIDADFNLMSKYFGVVRTYYSSYMGIGVAQYAAKYNVKLFLGVFMTTESWYGSQVSAAVAAGINYPNSISAILVGNENVAPYGPFSATDIMNSINSIRTQLRAANRNIPIGTVQRACDWLDPANRNNMLQLAAASDVIGVNIYPFFDNGYQSSNPLVILQAVWNQLTAIFPPSKLRLTEIGFSTGGAPSVISPRVLPSLSNSILFYNAFQNWQPAAGGGEAFWYTMFDLRPDDRTQPAELEKYFGFFTWQHTAKAANFPLPRQAGAVLPAPQPPSPPITTTAPPPPPPPAPVSNGFTGVLYSPFHADEYPNDVNNLAAAITLDLQVIRARFPAIRTAYANFYGIDIAPFAAAFNLQLYLGVGMTRENWYPAQVASAVAAVKYFPSTVAALIVGNECAYTGDYFVGSDIVNAISALKAQVKAQTGRVVPMGTVQRASEWLNPAFRNDMIALGAACDVIGVTLSLFDTDNLTSPATTLQRYWTQLTAIYPASKLQLMDVGFPTAGANSGFNTAGLTQAQAFYAGTKTWTHATPLWYSAFYDNKATATTDTKRFYGFFNAQRQPKAANYPTPVTGTG</sequence>
<dbReference type="GO" id="GO:0005886">
    <property type="term" value="C:plasma membrane"/>
    <property type="evidence" value="ECO:0007669"/>
    <property type="project" value="UniProtKB-SubCell"/>
</dbReference>
<evidence type="ECO:0000256" key="8">
    <source>
        <dbReference type="ARBA" id="ARBA00023277"/>
    </source>
</evidence>
<evidence type="ECO:0000313" key="18">
    <source>
        <dbReference type="Proteomes" id="UP000332933"/>
    </source>
</evidence>
<keyword evidence="8" id="KW-0119">Carbohydrate metabolism</keyword>
<gene>
    <name evidence="17" type="primary">Aste57867_4372</name>
    <name evidence="16" type="ORF">As57867_004360</name>
    <name evidence="17" type="ORF">ASTE57867_4372</name>
</gene>
<accession>A0A485KFT7</accession>
<evidence type="ECO:0000256" key="9">
    <source>
        <dbReference type="ARBA" id="ARBA00023316"/>
    </source>
</evidence>
<evidence type="ECO:0000313" key="17">
    <source>
        <dbReference type="EMBL" id="VFT81486.1"/>
    </source>
</evidence>
<name>A0A485KFT7_9STRA</name>
<keyword evidence="15" id="KW-0732">Signal</keyword>
<feature type="compositionally biased region" description="Pro residues" evidence="14">
    <location>
        <begin position="601"/>
        <end position="619"/>
    </location>
</feature>
<comment type="catalytic activity">
    <reaction evidence="1">
        <text>Hydrolysis of (1-&gt;3)-beta-D-glucosidic linkages in (1-&gt;3)-beta-D-glucans.</text>
        <dbReference type="EC" id="3.2.1.39"/>
    </reaction>
</comment>